<evidence type="ECO:0000313" key="4">
    <source>
        <dbReference type="Proteomes" id="UP001064971"/>
    </source>
</evidence>
<dbReference type="InterPro" id="IPR013783">
    <property type="entry name" value="Ig-like_fold"/>
</dbReference>
<dbReference type="InterPro" id="IPR031768">
    <property type="entry name" value="CBM60_xylan-bd"/>
</dbReference>
<feature type="compositionally biased region" description="Basic and acidic residues" evidence="1">
    <location>
        <begin position="15"/>
        <end position="25"/>
    </location>
</feature>
<dbReference type="Gene3D" id="2.60.120.430">
    <property type="entry name" value="Galactose-binding lectin"/>
    <property type="match status" value="1"/>
</dbReference>
<evidence type="ECO:0000313" key="3">
    <source>
        <dbReference type="EMBL" id="BDP41723.1"/>
    </source>
</evidence>
<dbReference type="Pfam" id="PF17957">
    <property type="entry name" value="Big_7"/>
    <property type="match status" value="2"/>
</dbReference>
<feature type="domain" description="Carbohydrate binding module xylan-binding" evidence="2">
    <location>
        <begin position="131"/>
        <end position="215"/>
    </location>
</feature>
<organism evidence="3 4">
    <name type="scientific">Deinococcus aetherius</name>
    <dbReference type="NCBI Taxonomy" id="200252"/>
    <lineage>
        <taxon>Bacteria</taxon>
        <taxon>Thermotogati</taxon>
        <taxon>Deinococcota</taxon>
        <taxon>Deinococci</taxon>
        <taxon>Deinococcales</taxon>
        <taxon>Deinococcaceae</taxon>
        <taxon>Deinococcus</taxon>
    </lineage>
</organism>
<dbReference type="EMBL" id="AP026560">
    <property type="protein sequence ID" value="BDP41723.1"/>
    <property type="molecule type" value="Genomic_DNA"/>
</dbReference>
<dbReference type="Proteomes" id="UP001064971">
    <property type="component" value="Chromosome"/>
</dbReference>
<accession>A0ABM8AD56</accession>
<dbReference type="Gene3D" id="2.60.40.10">
    <property type="entry name" value="Immunoglobulins"/>
    <property type="match status" value="2"/>
</dbReference>
<sequence>MDVTIGCSRWSYGNEKGKRMTETRKGVTGSSSRSQRRKLGTGAGLLLLSVVLMGCSQQAGVPAVTNTLPLEAEEGSIQAYTTPQTVADPRNGGRIINDPNASGGRAVILLGTNDNVRFVVPGSVKAGRYSVSVRGRGENFQGWPTVDLNDAAQRRLAVATLDSATYVTRKFGDFDLKPGQVFNLSFINDLYEGRGKDRNAIVDYLVIEPVQSTPSPVNQAPTVTLGTLENGVLLPSTLPQSYFVDDNNIILKADASDPDGKIARVEFYFGVSKIGEDTTAPYTFAYPRNNDIDTTFQGTFTARAVDDRGAAATSEERSASFYSGSSLNPVLRAINFGGEGVQTQSYEPLFLGPNFSAGNRAGITTNGTPTVLPTSVPLQPAADADREALVRSALSRHGGLEVNVPVPNAPYSVYLWVRAEDATAYGIRMEGQEVGRFAPGEAGQWKRVGPFNLTVSDGVLNVASAGTATANFSAIEIYRRSQAGDTLPTVAFNPTPPVSNVGGQPLTLTANASDPEGVARVEFFAYPYGGGGTPVQKIGEATSAPYTVVWQNTPASGLYGILAIATDNTGVSSEQGAARRGGTFVSFSSP</sequence>
<name>A0ABM8AD56_9DEIO</name>
<dbReference type="Pfam" id="PF16841">
    <property type="entry name" value="CBM60"/>
    <property type="match status" value="1"/>
</dbReference>
<proteinExistence type="predicted"/>
<evidence type="ECO:0000259" key="2">
    <source>
        <dbReference type="Pfam" id="PF16841"/>
    </source>
</evidence>
<protein>
    <recommendedName>
        <fullName evidence="2">Carbohydrate binding module xylan-binding domain-containing protein</fullName>
    </recommendedName>
</protein>
<gene>
    <name evidence="3" type="ORF">DAETH_16920</name>
</gene>
<feature type="region of interest" description="Disordered" evidence="1">
    <location>
        <begin position="14"/>
        <end position="36"/>
    </location>
</feature>
<keyword evidence="4" id="KW-1185">Reference proteome</keyword>
<reference evidence="3" key="1">
    <citation type="submission" date="2022-07" db="EMBL/GenBank/DDBJ databases">
        <title>Complete Genome Sequence of the Radioresistant Bacterium Deinococcus aetherius ST0316, Isolated from the Air Dust collected in Lower Stratosphere above Japan.</title>
        <authorList>
            <person name="Satoh K."/>
            <person name="Hagiwara K."/>
            <person name="Katsumata K."/>
            <person name="Kubo A."/>
            <person name="Yokobori S."/>
            <person name="Yamagishi A."/>
            <person name="Oono Y."/>
            <person name="Narumi I."/>
        </authorList>
    </citation>
    <scope>NUCLEOTIDE SEQUENCE</scope>
    <source>
        <strain evidence="3">ST0316</strain>
    </source>
</reference>
<evidence type="ECO:0000256" key="1">
    <source>
        <dbReference type="SAM" id="MobiDB-lite"/>
    </source>
</evidence>